<dbReference type="AlphaFoldDB" id="A0A375IUC6"/>
<dbReference type="InterPro" id="IPR007358">
    <property type="entry name" value="Nucleoid_associated_NdpA"/>
</dbReference>
<protein>
    <submittedName>
        <fullName evidence="1">Nucleoid-associated protein NdpA</fullName>
    </submittedName>
</protein>
<reference evidence="1 2" key="1">
    <citation type="submission" date="2018-01" db="EMBL/GenBank/DDBJ databases">
        <authorList>
            <person name="Gaut B.S."/>
            <person name="Morton B.R."/>
            <person name="Clegg M.T."/>
            <person name="Duvall M.R."/>
        </authorList>
    </citation>
    <scope>NUCLEOTIDE SEQUENCE [LARGE SCALE GENOMIC DNA]</scope>
    <source>
        <strain evidence="1">Cupriavidus taiwanensis LMG 19425</strain>
        <plasmid evidence="2">Plasmid iii</plasmid>
    </source>
</reference>
<evidence type="ECO:0000313" key="2">
    <source>
        <dbReference type="Proteomes" id="UP000255505"/>
    </source>
</evidence>
<organism evidence="1 2">
    <name type="scientific">Cupriavidus taiwanensis</name>
    <dbReference type="NCBI Taxonomy" id="164546"/>
    <lineage>
        <taxon>Bacteria</taxon>
        <taxon>Pseudomonadati</taxon>
        <taxon>Pseudomonadota</taxon>
        <taxon>Betaproteobacteria</taxon>
        <taxon>Burkholderiales</taxon>
        <taxon>Burkholderiaceae</taxon>
        <taxon>Cupriavidus</taxon>
    </lineage>
</organism>
<dbReference type="EMBL" id="LT991978">
    <property type="protein sequence ID" value="SPK77229.1"/>
    <property type="molecule type" value="Genomic_DNA"/>
</dbReference>
<proteinExistence type="predicted"/>
<gene>
    <name evidence="1" type="primary">ndpA</name>
    <name evidence="1" type="ORF">CT19425_P30078</name>
</gene>
<name>A0A375IUC6_9BURK</name>
<dbReference type="Proteomes" id="UP000255505">
    <property type="component" value="Plasmid III"/>
</dbReference>
<dbReference type="GO" id="GO:0009295">
    <property type="term" value="C:nucleoid"/>
    <property type="evidence" value="ECO:0007669"/>
    <property type="project" value="InterPro"/>
</dbReference>
<geneLocation type="plasmid" evidence="1">
    <name>III</name>
</geneLocation>
<keyword evidence="1" id="KW-0614">Plasmid</keyword>
<accession>A0A375IUC6</accession>
<evidence type="ECO:0000313" key="1">
    <source>
        <dbReference type="EMBL" id="SPK77229.1"/>
    </source>
</evidence>
<sequence>MLDLSLLKIDRLAVHDVHPRSVDQSYVKPTHRPHLVKLPVSGMDMFNRRIAQALGHKSRGVRADFRETAAGTFFQDVAGLMHGDDKQFIDLSMAAANRLAKAQLNRDYAPSKMIVLAGTVTNLQRPFAAVVKADMQDALGEKTENGKTVIDYLEHIFLTESQRLFKIGFVQQTTAKAPVKGGIHDPQYYSVHLFDHIMTSTESRKAAYYFYGDFLGADVSATDKRLTKDFFEKTNRFFDTLDIPRSRRIDLGESLRAELRSNINTIGVASFGEKHLKKTEQAAYLKHMEKSGFPTHEITKDTDYIASKLKRRRKMVFTSGVVVTTPAEGTDWVSVENTVDGTTIVKIKGSIASEE</sequence>
<dbReference type="Pfam" id="PF04245">
    <property type="entry name" value="NA37"/>
    <property type="match status" value="1"/>
</dbReference>